<dbReference type="PANTHER" id="PTHR30353">
    <property type="entry name" value="INNER MEMBRANE PROTEIN DEDA-RELATED"/>
    <property type="match status" value="1"/>
</dbReference>
<evidence type="ECO:0000256" key="4">
    <source>
        <dbReference type="ARBA" id="ARBA00022692"/>
    </source>
</evidence>
<protein>
    <recommendedName>
        <fullName evidence="8">VTT domain-containing protein</fullName>
    </recommendedName>
</protein>
<comment type="similarity">
    <text evidence="2 7">Belongs to the DedA family.</text>
</comment>
<feature type="transmembrane region" description="Helical" evidence="7">
    <location>
        <begin position="168"/>
        <end position="190"/>
    </location>
</feature>
<dbReference type="PANTHER" id="PTHR30353:SF15">
    <property type="entry name" value="INNER MEMBRANE PROTEIN YABI"/>
    <property type="match status" value="1"/>
</dbReference>
<dbReference type="Pfam" id="PF09335">
    <property type="entry name" value="VTT_dom"/>
    <property type="match status" value="1"/>
</dbReference>
<sequence>MANFDVLLDLVVSYQIIAYLVIFLGMILEGEIILILTGILLHLGAINFLPTIILVASGLFSKSFIAYNLGIFLQRKYPNSKFFRYIHQKVIYFFPHVEAKPFWSIFVSKFLVGLNNFVLIFAGYLRLAFKTYLKAEIFSNILWGSIVLSLGYFFSFAAFAITKEFKKFALIVVLFIIGFVILEKVITFIYEVFERFIHSHNGDISKE</sequence>
<dbReference type="InterPro" id="IPR032816">
    <property type="entry name" value="VTT_dom"/>
</dbReference>
<evidence type="ECO:0000256" key="1">
    <source>
        <dbReference type="ARBA" id="ARBA00004651"/>
    </source>
</evidence>
<organism evidence="9 10">
    <name type="scientific">Candidatus Nomurabacteria bacterium RIFCSPHIGHO2_01_FULL_39_9</name>
    <dbReference type="NCBI Taxonomy" id="1801735"/>
    <lineage>
        <taxon>Bacteria</taxon>
        <taxon>Candidatus Nomuraibacteriota</taxon>
    </lineage>
</organism>
<evidence type="ECO:0000259" key="8">
    <source>
        <dbReference type="Pfam" id="PF09335"/>
    </source>
</evidence>
<evidence type="ECO:0000256" key="7">
    <source>
        <dbReference type="RuleBase" id="RU367016"/>
    </source>
</evidence>
<feature type="transmembrane region" description="Helical" evidence="7">
    <location>
        <begin position="137"/>
        <end position="162"/>
    </location>
</feature>
<evidence type="ECO:0000256" key="3">
    <source>
        <dbReference type="ARBA" id="ARBA00022475"/>
    </source>
</evidence>
<accession>A0A1F6UVF7</accession>
<name>A0A1F6UVF7_9BACT</name>
<proteinExistence type="inferred from homology"/>
<feature type="domain" description="VTT" evidence="8">
    <location>
        <begin position="30"/>
        <end position="152"/>
    </location>
</feature>
<feature type="transmembrane region" description="Helical" evidence="7">
    <location>
        <begin position="48"/>
        <end position="73"/>
    </location>
</feature>
<feature type="transmembrane region" description="Helical" evidence="7">
    <location>
        <begin position="102"/>
        <end position="125"/>
    </location>
</feature>
<evidence type="ECO:0000256" key="2">
    <source>
        <dbReference type="ARBA" id="ARBA00010792"/>
    </source>
</evidence>
<keyword evidence="4 7" id="KW-0812">Transmembrane</keyword>
<comment type="caution">
    <text evidence="9">The sequence shown here is derived from an EMBL/GenBank/DDBJ whole genome shotgun (WGS) entry which is preliminary data.</text>
</comment>
<keyword evidence="5 7" id="KW-1133">Transmembrane helix</keyword>
<feature type="transmembrane region" description="Helical" evidence="7">
    <location>
        <begin position="16"/>
        <end position="41"/>
    </location>
</feature>
<dbReference type="InterPro" id="IPR032818">
    <property type="entry name" value="DedA-like"/>
</dbReference>
<evidence type="ECO:0000313" key="10">
    <source>
        <dbReference type="Proteomes" id="UP000182253"/>
    </source>
</evidence>
<dbReference type="STRING" id="1801735.A2645_00640"/>
<evidence type="ECO:0000256" key="6">
    <source>
        <dbReference type="ARBA" id="ARBA00023136"/>
    </source>
</evidence>
<evidence type="ECO:0000313" key="9">
    <source>
        <dbReference type="EMBL" id="OGI61298.1"/>
    </source>
</evidence>
<reference evidence="9 10" key="1">
    <citation type="journal article" date="2016" name="Nat. Commun.">
        <title>Thousands of microbial genomes shed light on interconnected biogeochemical processes in an aquifer system.</title>
        <authorList>
            <person name="Anantharaman K."/>
            <person name="Brown C.T."/>
            <person name="Hug L.A."/>
            <person name="Sharon I."/>
            <person name="Castelle C.J."/>
            <person name="Probst A.J."/>
            <person name="Thomas B.C."/>
            <person name="Singh A."/>
            <person name="Wilkins M.J."/>
            <person name="Karaoz U."/>
            <person name="Brodie E.L."/>
            <person name="Williams K.H."/>
            <person name="Hubbard S.S."/>
            <person name="Banfield J.F."/>
        </authorList>
    </citation>
    <scope>NUCLEOTIDE SEQUENCE [LARGE SCALE GENOMIC DNA]</scope>
</reference>
<keyword evidence="3 7" id="KW-1003">Cell membrane</keyword>
<dbReference type="Proteomes" id="UP000182253">
    <property type="component" value="Unassembled WGS sequence"/>
</dbReference>
<dbReference type="AlphaFoldDB" id="A0A1F6UVF7"/>
<dbReference type="EMBL" id="MFTL01000023">
    <property type="protein sequence ID" value="OGI61298.1"/>
    <property type="molecule type" value="Genomic_DNA"/>
</dbReference>
<gene>
    <name evidence="9" type="ORF">A2645_00640</name>
</gene>
<keyword evidence="6 7" id="KW-0472">Membrane</keyword>
<comment type="subcellular location">
    <subcellularLocation>
        <location evidence="1 7">Cell membrane</location>
        <topology evidence="1 7">Multi-pass membrane protein</topology>
    </subcellularLocation>
</comment>
<dbReference type="GO" id="GO:0005886">
    <property type="term" value="C:plasma membrane"/>
    <property type="evidence" value="ECO:0007669"/>
    <property type="project" value="UniProtKB-SubCell"/>
</dbReference>
<evidence type="ECO:0000256" key="5">
    <source>
        <dbReference type="ARBA" id="ARBA00022989"/>
    </source>
</evidence>